<gene>
    <name evidence="2" type="ORF">CRG98_012679</name>
</gene>
<dbReference type="InterPro" id="IPR035490">
    <property type="entry name" value="GlmS/FrlB_SIS"/>
</dbReference>
<dbReference type="SUPFAM" id="SSF53697">
    <property type="entry name" value="SIS domain"/>
    <property type="match status" value="1"/>
</dbReference>
<reference evidence="2 3" key="1">
    <citation type="submission" date="2017-11" db="EMBL/GenBank/DDBJ databases">
        <title>De-novo sequencing of pomegranate (Punica granatum L.) genome.</title>
        <authorList>
            <person name="Akparov Z."/>
            <person name="Amiraslanov A."/>
            <person name="Hajiyeva S."/>
            <person name="Abbasov M."/>
            <person name="Kaur K."/>
            <person name="Hamwieh A."/>
            <person name="Solovyev V."/>
            <person name="Salamov A."/>
            <person name="Braich B."/>
            <person name="Kosarev P."/>
            <person name="Mahmoud A."/>
            <person name="Hajiyev E."/>
            <person name="Babayeva S."/>
            <person name="Izzatullayeva V."/>
            <person name="Mammadov A."/>
            <person name="Mammadov A."/>
            <person name="Sharifova S."/>
            <person name="Ojaghi J."/>
            <person name="Eynullazada K."/>
            <person name="Bayramov B."/>
            <person name="Abdulazimova A."/>
            <person name="Shahmuradov I."/>
        </authorList>
    </citation>
    <scope>NUCLEOTIDE SEQUENCE [LARGE SCALE GENOMIC DNA]</scope>
    <source>
        <strain evidence="3">cv. AG2017</strain>
        <tissue evidence="2">Leaf</tissue>
    </source>
</reference>
<dbReference type="PROSITE" id="PS51464">
    <property type="entry name" value="SIS"/>
    <property type="match status" value="1"/>
</dbReference>
<dbReference type="FunFam" id="3.40.50.10490:FF:000002">
    <property type="entry name" value="Glutamine--fructose-6-phosphate aminotransferase [isomerizing]"/>
    <property type="match status" value="1"/>
</dbReference>
<organism evidence="2 3">
    <name type="scientific">Punica granatum</name>
    <name type="common">Pomegranate</name>
    <dbReference type="NCBI Taxonomy" id="22663"/>
    <lineage>
        <taxon>Eukaryota</taxon>
        <taxon>Viridiplantae</taxon>
        <taxon>Streptophyta</taxon>
        <taxon>Embryophyta</taxon>
        <taxon>Tracheophyta</taxon>
        <taxon>Spermatophyta</taxon>
        <taxon>Magnoliopsida</taxon>
        <taxon>eudicotyledons</taxon>
        <taxon>Gunneridae</taxon>
        <taxon>Pentapetalae</taxon>
        <taxon>rosids</taxon>
        <taxon>malvids</taxon>
        <taxon>Myrtales</taxon>
        <taxon>Lythraceae</taxon>
        <taxon>Punica</taxon>
    </lineage>
</organism>
<evidence type="ECO:0000259" key="1">
    <source>
        <dbReference type="PROSITE" id="PS51464"/>
    </source>
</evidence>
<dbReference type="GO" id="GO:0006047">
    <property type="term" value="P:UDP-N-acetylglucosamine metabolic process"/>
    <property type="evidence" value="ECO:0007669"/>
    <property type="project" value="TreeGrafter"/>
</dbReference>
<comment type="caution">
    <text evidence="2">The sequence shown here is derived from an EMBL/GenBank/DDBJ whole genome shotgun (WGS) entry which is preliminary data.</text>
</comment>
<proteinExistence type="predicted"/>
<sequence>MKKLAQELMAEQSLLVFGRGYNYATALEGALKVKEVALMHSEGMLAGEMKHGPLALVDENLPIVVIATRDACFSKQQSVIQQLHARRGRLIVMCSEGDATVVCPGDNCRAIEVPLVEDCLQPVVNIVPLQLLAYHLTVLRGFNVDQPRNLAKSVTTQ</sequence>
<dbReference type="Gene3D" id="3.40.50.10490">
    <property type="entry name" value="Glucose-6-phosphate isomerase like protein, domain 1"/>
    <property type="match status" value="1"/>
</dbReference>
<protein>
    <recommendedName>
        <fullName evidence="1">SIS domain-containing protein</fullName>
    </recommendedName>
</protein>
<accession>A0A2I0KGG1</accession>
<dbReference type="Pfam" id="PF01380">
    <property type="entry name" value="SIS"/>
    <property type="match status" value="1"/>
</dbReference>
<dbReference type="GO" id="GO:0004360">
    <property type="term" value="F:glutamine-fructose-6-phosphate transaminase (isomerizing) activity"/>
    <property type="evidence" value="ECO:0007669"/>
    <property type="project" value="TreeGrafter"/>
</dbReference>
<name>A0A2I0KGG1_PUNGR</name>
<dbReference type="GO" id="GO:0006002">
    <property type="term" value="P:fructose 6-phosphate metabolic process"/>
    <property type="evidence" value="ECO:0007669"/>
    <property type="project" value="TreeGrafter"/>
</dbReference>
<dbReference type="CDD" id="cd05009">
    <property type="entry name" value="SIS_GlmS_GlmD_2"/>
    <property type="match status" value="1"/>
</dbReference>
<dbReference type="InterPro" id="IPR001347">
    <property type="entry name" value="SIS_dom"/>
</dbReference>
<evidence type="ECO:0000313" key="3">
    <source>
        <dbReference type="Proteomes" id="UP000233551"/>
    </source>
</evidence>
<dbReference type="AlphaFoldDB" id="A0A2I0KGG1"/>
<dbReference type="PANTHER" id="PTHR10937:SF0">
    <property type="entry name" value="GLUTAMINE--FRUCTOSE-6-PHOSPHATE TRANSAMINASE (ISOMERIZING)"/>
    <property type="match status" value="1"/>
</dbReference>
<dbReference type="STRING" id="22663.A0A2I0KGG1"/>
<dbReference type="PANTHER" id="PTHR10937">
    <property type="entry name" value="GLUCOSAMINE--FRUCTOSE-6-PHOSPHATE AMINOTRANSFERASE, ISOMERIZING"/>
    <property type="match status" value="1"/>
</dbReference>
<keyword evidence="3" id="KW-1185">Reference proteome</keyword>
<dbReference type="GO" id="GO:0097367">
    <property type="term" value="F:carbohydrate derivative binding"/>
    <property type="evidence" value="ECO:0007669"/>
    <property type="project" value="InterPro"/>
</dbReference>
<dbReference type="InterPro" id="IPR046348">
    <property type="entry name" value="SIS_dom_sf"/>
</dbReference>
<dbReference type="GO" id="GO:0046349">
    <property type="term" value="P:amino sugar biosynthetic process"/>
    <property type="evidence" value="ECO:0007669"/>
    <property type="project" value="UniProtKB-ARBA"/>
</dbReference>
<feature type="domain" description="SIS" evidence="1">
    <location>
        <begin position="4"/>
        <end position="147"/>
    </location>
</feature>
<dbReference type="Proteomes" id="UP000233551">
    <property type="component" value="Unassembled WGS sequence"/>
</dbReference>
<dbReference type="GO" id="GO:0006487">
    <property type="term" value="P:protein N-linked glycosylation"/>
    <property type="evidence" value="ECO:0007669"/>
    <property type="project" value="TreeGrafter"/>
</dbReference>
<evidence type="ECO:0000313" key="2">
    <source>
        <dbReference type="EMBL" id="PKI66916.1"/>
    </source>
</evidence>
<dbReference type="EMBL" id="PGOL01000652">
    <property type="protein sequence ID" value="PKI66916.1"/>
    <property type="molecule type" value="Genomic_DNA"/>
</dbReference>